<organism evidence="10 11">
    <name type="scientific">Streptomyces boncukensis</name>
    <dbReference type="NCBI Taxonomy" id="2711219"/>
    <lineage>
        <taxon>Bacteria</taxon>
        <taxon>Bacillati</taxon>
        <taxon>Actinomycetota</taxon>
        <taxon>Actinomycetes</taxon>
        <taxon>Kitasatosporales</taxon>
        <taxon>Streptomycetaceae</taxon>
        <taxon>Streptomyces</taxon>
    </lineage>
</organism>
<evidence type="ECO:0000259" key="9">
    <source>
        <dbReference type="Pfam" id="PF12323"/>
    </source>
</evidence>
<keyword evidence="4" id="KW-0862">Zinc</keyword>
<evidence type="ECO:0000256" key="2">
    <source>
        <dbReference type="ARBA" id="ARBA00022578"/>
    </source>
</evidence>
<dbReference type="InterPro" id="IPR001959">
    <property type="entry name" value="Transposase"/>
</dbReference>
<dbReference type="GO" id="GO:0003677">
    <property type="term" value="F:DNA binding"/>
    <property type="evidence" value="ECO:0007669"/>
    <property type="project" value="UniProtKB-KW"/>
</dbReference>
<evidence type="ECO:0000313" key="10">
    <source>
        <dbReference type="EMBL" id="NGO71617.1"/>
    </source>
</evidence>
<feature type="domain" description="Probable transposase IS891/IS1136/IS1341" evidence="7">
    <location>
        <begin position="171"/>
        <end position="285"/>
    </location>
</feature>
<evidence type="ECO:0000256" key="3">
    <source>
        <dbReference type="ARBA" id="ARBA00022723"/>
    </source>
</evidence>
<name>A0A6G4X439_9ACTN</name>
<dbReference type="GO" id="GO:0032196">
    <property type="term" value="P:transposition"/>
    <property type="evidence" value="ECO:0007669"/>
    <property type="project" value="UniProtKB-KW"/>
</dbReference>
<dbReference type="Pfam" id="PF07282">
    <property type="entry name" value="Cas12f1-like_TNB"/>
    <property type="match status" value="1"/>
</dbReference>
<evidence type="ECO:0000256" key="1">
    <source>
        <dbReference type="ARBA" id="ARBA00008761"/>
    </source>
</evidence>
<feature type="domain" description="Cas12f1-like TNB" evidence="8">
    <location>
        <begin position="297"/>
        <end position="362"/>
    </location>
</feature>
<proteinExistence type="inferred from homology"/>
<keyword evidence="11" id="KW-1185">Reference proteome</keyword>
<dbReference type="AlphaFoldDB" id="A0A6G4X439"/>
<dbReference type="Proteomes" id="UP000477722">
    <property type="component" value="Unassembled WGS sequence"/>
</dbReference>
<dbReference type="GO" id="GO:0046872">
    <property type="term" value="F:metal ion binding"/>
    <property type="evidence" value="ECO:0007669"/>
    <property type="project" value="UniProtKB-KW"/>
</dbReference>
<evidence type="ECO:0000256" key="4">
    <source>
        <dbReference type="ARBA" id="ARBA00022833"/>
    </source>
</evidence>
<keyword evidence="3" id="KW-0479">Metal-binding</keyword>
<evidence type="ECO:0000313" key="11">
    <source>
        <dbReference type="Proteomes" id="UP000477722"/>
    </source>
</evidence>
<evidence type="ECO:0000256" key="5">
    <source>
        <dbReference type="ARBA" id="ARBA00023125"/>
    </source>
</evidence>
<keyword evidence="2" id="KW-0815">Transposition</keyword>
<accession>A0A6G4X439</accession>
<reference evidence="10 11" key="1">
    <citation type="submission" date="2020-02" db="EMBL/GenBank/DDBJ databases">
        <title>Whole-genome analyses of novel actinobacteria.</title>
        <authorList>
            <person name="Sahin N."/>
            <person name="Tatar D."/>
        </authorList>
    </citation>
    <scope>NUCLEOTIDE SEQUENCE [LARGE SCALE GENOMIC DNA]</scope>
    <source>
        <strain evidence="10 11">SB3404</strain>
    </source>
</reference>
<evidence type="ECO:0000259" key="7">
    <source>
        <dbReference type="Pfam" id="PF01385"/>
    </source>
</evidence>
<keyword evidence="5" id="KW-0238">DNA-binding</keyword>
<dbReference type="Pfam" id="PF12323">
    <property type="entry name" value="HTH_OrfB_IS605"/>
    <property type="match status" value="1"/>
</dbReference>
<comment type="similarity">
    <text evidence="1">In the C-terminal section; belongs to the transposase 35 family.</text>
</comment>
<gene>
    <name evidence="10" type="ORF">G5C65_25350</name>
</gene>
<protein>
    <submittedName>
        <fullName evidence="10">Transposase</fullName>
    </submittedName>
</protein>
<dbReference type="InterPro" id="IPR010095">
    <property type="entry name" value="Cas12f1-like_TNB"/>
</dbReference>
<dbReference type="GO" id="GO:0006310">
    <property type="term" value="P:DNA recombination"/>
    <property type="evidence" value="ECO:0007669"/>
    <property type="project" value="UniProtKB-KW"/>
</dbReference>
<feature type="domain" description="Transposase putative helix-turn-helix" evidence="9">
    <location>
        <begin position="1"/>
        <end position="44"/>
    </location>
</feature>
<sequence length="384" mass="42701">MQLRFNYRLDPTPGQRIALARAFGCARTVFNDGLRIRQAAHARGLPNIKDTDLQKQVITAAKQTPERAWLAEVSSVVLVQALADLHTAYRNFFNSVTGRRKGPKVAPPRFRSRKDNRHTIRFTRNGFRLRPDGKLNLAKIGDVRVRWSRDLPSDPSSVTVVKDASGRYFASFVVQTDPSEVLPETTPEVGIDLGLTHFAVMSDGRKITAPKFLRRANRKLKKAQQALSRKAKGSNNRRKAVARVAKAHARVADSRRDHHHKLSTTIIRENQAVYVEDLCVKGLARTRLAKSVHDAGWSQFTAMLEYKAARYGRAFGRIGRFVPSSQTCSVCFVIDGPKPLSVRTWTCEGCQTTHDRDVNAARIVLAAGRAESQNACGGTVSPPV</sequence>
<comment type="caution">
    <text evidence="10">The sequence shown here is derived from an EMBL/GenBank/DDBJ whole genome shotgun (WGS) entry which is preliminary data.</text>
</comment>
<evidence type="ECO:0000256" key="6">
    <source>
        <dbReference type="ARBA" id="ARBA00023172"/>
    </source>
</evidence>
<dbReference type="NCBIfam" id="NF040570">
    <property type="entry name" value="guided_TnpB"/>
    <property type="match status" value="1"/>
</dbReference>
<dbReference type="RefSeq" id="WP_165301249.1">
    <property type="nucleotide sequence ID" value="NZ_JAAKZZ010000327.1"/>
</dbReference>
<dbReference type="Pfam" id="PF01385">
    <property type="entry name" value="OrfB_IS605"/>
    <property type="match status" value="1"/>
</dbReference>
<evidence type="ECO:0000259" key="8">
    <source>
        <dbReference type="Pfam" id="PF07282"/>
    </source>
</evidence>
<keyword evidence="6" id="KW-0233">DNA recombination</keyword>
<dbReference type="EMBL" id="JAAKZZ010000327">
    <property type="protein sequence ID" value="NGO71617.1"/>
    <property type="molecule type" value="Genomic_DNA"/>
</dbReference>
<dbReference type="InterPro" id="IPR021027">
    <property type="entry name" value="Transposase_put_HTH"/>
</dbReference>